<proteinExistence type="predicted"/>
<feature type="region of interest" description="Disordered" evidence="1">
    <location>
        <begin position="1"/>
        <end position="58"/>
    </location>
</feature>
<feature type="compositionally biased region" description="Polar residues" evidence="1">
    <location>
        <begin position="149"/>
        <end position="158"/>
    </location>
</feature>
<accession>A0AAV2H6I9</accession>
<evidence type="ECO:0000313" key="2">
    <source>
        <dbReference type="EMBL" id="CAL1529324.1"/>
    </source>
</evidence>
<feature type="compositionally biased region" description="Basic and acidic residues" evidence="1">
    <location>
        <begin position="22"/>
        <end position="38"/>
    </location>
</feature>
<evidence type="ECO:0000313" key="3">
    <source>
        <dbReference type="Proteomes" id="UP001497497"/>
    </source>
</evidence>
<sequence>MENQDRQRLVRRESSVKMPRKPRPESPNRGKSFNRESSDIPAMADPPADSIFCPDGCKSNGPGRSIFDPCAEPRKQVVGDGKVEAFMNQVKATDITQPCATQTSLSLRERSSELPRRNRDRITQKTGRKSWDSCCEPPRPYCRSDKESVAQSDGQTQVDPRDIDSCDSVQTGPSLIAEGPFCRYDYKLRKCKHYPADTSRQCECIKSEQVYPLGVRDEGRSVKQQVEATDIKISEDVQTGRSLSRLDDQCKPGDVIIYGDPRPKSITSARSSYPHRDDFLPCQCPSQKSPSVYASVGNLADALQISSSKIIQTDKCLDHRCLAAKKYKNHEWDECHECRGTTYGSGKKRNVCLQVRSLDINGCDETQTGSSLALNEAFARKREQCKTEPKAGDYVLYGRVKEIWDDCNCLQPRRAEKAKLEDQTTQVCVTNLTVTDGIQTSSNAKSACKRQF</sequence>
<keyword evidence="3" id="KW-1185">Reference proteome</keyword>
<reference evidence="2 3" key="1">
    <citation type="submission" date="2024-04" db="EMBL/GenBank/DDBJ databases">
        <authorList>
            <consortium name="Genoscope - CEA"/>
            <person name="William W."/>
        </authorList>
    </citation>
    <scope>NUCLEOTIDE SEQUENCE [LARGE SCALE GENOMIC DNA]</scope>
</reference>
<organism evidence="2 3">
    <name type="scientific">Lymnaea stagnalis</name>
    <name type="common">Great pond snail</name>
    <name type="synonym">Helix stagnalis</name>
    <dbReference type="NCBI Taxonomy" id="6523"/>
    <lineage>
        <taxon>Eukaryota</taxon>
        <taxon>Metazoa</taxon>
        <taxon>Spiralia</taxon>
        <taxon>Lophotrochozoa</taxon>
        <taxon>Mollusca</taxon>
        <taxon>Gastropoda</taxon>
        <taxon>Heterobranchia</taxon>
        <taxon>Euthyneura</taxon>
        <taxon>Panpulmonata</taxon>
        <taxon>Hygrophila</taxon>
        <taxon>Lymnaeoidea</taxon>
        <taxon>Lymnaeidae</taxon>
        <taxon>Lymnaea</taxon>
    </lineage>
</organism>
<feature type="region of interest" description="Disordered" evidence="1">
    <location>
        <begin position="101"/>
        <end position="170"/>
    </location>
</feature>
<comment type="caution">
    <text evidence="2">The sequence shown here is derived from an EMBL/GenBank/DDBJ whole genome shotgun (WGS) entry which is preliminary data.</text>
</comment>
<feature type="compositionally biased region" description="Basic and acidic residues" evidence="1">
    <location>
        <begin position="1"/>
        <end position="15"/>
    </location>
</feature>
<evidence type="ECO:0000256" key="1">
    <source>
        <dbReference type="SAM" id="MobiDB-lite"/>
    </source>
</evidence>
<name>A0AAV2H6I9_LYMST</name>
<protein>
    <submittedName>
        <fullName evidence="2">Uncharacterized protein</fullName>
    </submittedName>
</protein>
<dbReference type="AlphaFoldDB" id="A0AAV2H6I9"/>
<dbReference type="EMBL" id="CAXITT010000046">
    <property type="protein sequence ID" value="CAL1529324.1"/>
    <property type="molecule type" value="Genomic_DNA"/>
</dbReference>
<gene>
    <name evidence="2" type="ORF">GSLYS_00003479001</name>
</gene>
<feature type="compositionally biased region" description="Basic and acidic residues" evidence="1">
    <location>
        <begin position="107"/>
        <end position="123"/>
    </location>
</feature>
<dbReference type="Proteomes" id="UP001497497">
    <property type="component" value="Unassembled WGS sequence"/>
</dbReference>